<comment type="similarity">
    <text evidence="2">Belongs to the UPF0174 family.</text>
</comment>
<dbReference type="InterPro" id="IPR021150">
    <property type="entry name" value="Ubiq_cyt_c_chap"/>
</dbReference>
<dbReference type="EMBL" id="SLZW01000008">
    <property type="protein sequence ID" value="TCS61241.1"/>
    <property type="molecule type" value="Genomic_DNA"/>
</dbReference>
<evidence type="ECO:0000256" key="2">
    <source>
        <dbReference type="ARBA" id="ARBA00006436"/>
    </source>
</evidence>
<dbReference type="OrthoDB" id="7158889at2"/>
<sequence length="203" mass="22868">MKLFRRIWRPDHSESAAHSLYGALVAQARRPSFYLEYGVADTLDGRVDMIFLHTIVLLRRLGQARHQTRRTAQSLYDILFYDLETGLREQGIGDDGVLHKLRAMTESFSGRVGAYDGALKEDDVSALVSALARNIYRSDRLDDARILRMAHYTRACVQLLDSQPIATLCEGRVRFAEPPTIPTPGSVKPQPTPERTAQGEEIQ</sequence>
<accession>A0A4V2UNB2</accession>
<dbReference type="PANTHER" id="PTHR12184">
    <property type="entry name" value="UBIQUINOL-CYTOCHROME C REDUCTASE COMPLEX ASSEMBLY FACTOR 1 FAMILY MEMBER"/>
    <property type="match status" value="1"/>
</dbReference>
<evidence type="ECO:0000259" key="4">
    <source>
        <dbReference type="Pfam" id="PF03981"/>
    </source>
</evidence>
<proteinExistence type="inferred from homology"/>
<comment type="caution">
    <text evidence="5">The sequence shown here is derived from an EMBL/GenBank/DDBJ whole genome shotgun (WGS) entry which is preliminary data.</text>
</comment>
<evidence type="ECO:0000313" key="5">
    <source>
        <dbReference type="EMBL" id="TCS61241.1"/>
    </source>
</evidence>
<protein>
    <submittedName>
        <fullName evidence="5">Cytochrome b pre-mRNA-processing protein 3</fullName>
    </submittedName>
</protein>
<dbReference type="RefSeq" id="WP_132939546.1">
    <property type="nucleotide sequence ID" value="NZ_CP119676.1"/>
</dbReference>
<evidence type="ECO:0000313" key="6">
    <source>
        <dbReference type="Proteomes" id="UP000295304"/>
    </source>
</evidence>
<dbReference type="InterPro" id="IPR007129">
    <property type="entry name" value="Ubiqinol_cyt_c_chaperone_CPB3"/>
</dbReference>
<evidence type="ECO:0000256" key="1">
    <source>
        <dbReference type="ARBA" id="ARBA00006407"/>
    </source>
</evidence>
<keyword evidence="6" id="KW-1185">Reference proteome</keyword>
<dbReference type="Pfam" id="PF03981">
    <property type="entry name" value="Ubiq_cyt_C_chap"/>
    <property type="match status" value="1"/>
</dbReference>
<reference evidence="5 6" key="1">
    <citation type="submission" date="2019-03" db="EMBL/GenBank/DDBJ databases">
        <title>Genomic Encyclopedia of Type Strains, Phase IV (KMG-IV): sequencing the most valuable type-strain genomes for metagenomic binning, comparative biology and taxonomic classification.</title>
        <authorList>
            <person name="Goeker M."/>
        </authorList>
    </citation>
    <scope>NUCLEOTIDE SEQUENCE [LARGE SCALE GENOMIC DNA]</scope>
    <source>
        <strain evidence="5 6">DSM 101688</strain>
    </source>
</reference>
<dbReference type="AlphaFoldDB" id="A0A4V2UNB2"/>
<dbReference type="Proteomes" id="UP000295304">
    <property type="component" value="Unassembled WGS sequence"/>
</dbReference>
<name>A0A4V2UNB2_9PROT</name>
<comment type="similarity">
    <text evidence="1">Belongs to the CBP3 family.</text>
</comment>
<feature type="domain" description="Ubiquinol-cytochrome c chaperone" evidence="4">
    <location>
        <begin position="36"/>
        <end position="175"/>
    </location>
</feature>
<dbReference type="PANTHER" id="PTHR12184:SF1">
    <property type="entry name" value="UBIQUINOL-CYTOCHROME-C REDUCTASE COMPLEX ASSEMBLY FACTOR 1"/>
    <property type="match status" value="1"/>
</dbReference>
<gene>
    <name evidence="5" type="ORF">EDD55_10840</name>
</gene>
<organism evidence="5 6">
    <name type="scientific">Varunaivibrio sulfuroxidans</name>
    <dbReference type="NCBI Taxonomy" id="1773489"/>
    <lineage>
        <taxon>Bacteria</taxon>
        <taxon>Pseudomonadati</taxon>
        <taxon>Pseudomonadota</taxon>
        <taxon>Alphaproteobacteria</taxon>
        <taxon>Rhodospirillales</taxon>
        <taxon>Magnetovibrionaceae</taxon>
        <taxon>Varunaivibrio</taxon>
    </lineage>
</organism>
<evidence type="ECO:0000256" key="3">
    <source>
        <dbReference type="SAM" id="MobiDB-lite"/>
    </source>
</evidence>
<feature type="region of interest" description="Disordered" evidence="3">
    <location>
        <begin position="177"/>
        <end position="203"/>
    </location>
</feature>